<dbReference type="EMBL" id="LDJG01000036">
    <property type="protein sequence ID" value="KRG54108.1"/>
    <property type="molecule type" value="Genomic_DNA"/>
</dbReference>
<sequence>MNQKAFLQRFDALAFGALRNAGVADAASYTAKGGIQSVPCTVMLDEGVQQFGDDDLAPVATLSSRIRLQLAEVKPGGGAVVRIIATGKQWVLVKKLAGDASSELWEVAGA</sequence>
<protein>
    <submittedName>
        <fullName evidence="1">Uncharacterized protein</fullName>
    </submittedName>
</protein>
<dbReference type="Proteomes" id="UP000050902">
    <property type="component" value="Unassembled WGS sequence"/>
</dbReference>
<dbReference type="RefSeq" id="WP_057505416.1">
    <property type="nucleotide sequence ID" value="NZ_LDJG01000036.1"/>
</dbReference>
<gene>
    <name evidence="1" type="ORF">ABB22_16985</name>
</gene>
<name>A0ABR5NFR3_9GAMM</name>
<reference evidence="1 2" key="1">
    <citation type="submission" date="2015-05" db="EMBL/GenBank/DDBJ databases">
        <title>Genome sequencing and analysis of members of genus Stenotrophomonas.</title>
        <authorList>
            <person name="Patil P.P."/>
            <person name="Midha S."/>
            <person name="Patil P.B."/>
        </authorList>
    </citation>
    <scope>NUCLEOTIDE SEQUENCE [LARGE SCALE GENOMIC DNA]</scope>
    <source>
        <strain evidence="1 2">DSM 12575</strain>
    </source>
</reference>
<evidence type="ECO:0000313" key="1">
    <source>
        <dbReference type="EMBL" id="KRG54108.1"/>
    </source>
</evidence>
<organism evidence="1 2">
    <name type="scientific">Stenotrophomonas nitritireducens</name>
    <dbReference type="NCBI Taxonomy" id="83617"/>
    <lineage>
        <taxon>Bacteria</taxon>
        <taxon>Pseudomonadati</taxon>
        <taxon>Pseudomonadota</taxon>
        <taxon>Gammaproteobacteria</taxon>
        <taxon>Lysobacterales</taxon>
        <taxon>Lysobacteraceae</taxon>
        <taxon>Stenotrophomonas</taxon>
    </lineage>
</organism>
<comment type="caution">
    <text evidence="1">The sequence shown here is derived from an EMBL/GenBank/DDBJ whole genome shotgun (WGS) entry which is preliminary data.</text>
</comment>
<accession>A0ABR5NFR3</accession>
<evidence type="ECO:0000313" key="2">
    <source>
        <dbReference type="Proteomes" id="UP000050902"/>
    </source>
</evidence>
<keyword evidence="2" id="KW-1185">Reference proteome</keyword>
<proteinExistence type="predicted"/>